<evidence type="ECO:0000313" key="3">
    <source>
        <dbReference type="Proteomes" id="UP001595443"/>
    </source>
</evidence>
<proteinExistence type="predicted"/>
<evidence type="ECO:0008006" key="4">
    <source>
        <dbReference type="Google" id="ProtNLM"/>
    </source>
</evidence>
<dbReference type="EMBL" id="JBHRSK010000016">
    <property type="protein sequence ID" value="MFC2969875.1"/>
    <property type="molecule type" value="Genomic_DNA"/>
</dbReference>
<name>A0ABV7AKU2_9RHOB</name>
<keyword evidence="1" id="KW-0175">Coiled coil</keyword>
<protein>
    <recommendedName>
        <fullName evidence="4">Lipoprotein</fullName>
    </recommendedName>
</protein>
<feature type="coiled-coil region" evidence="1">
    <location>
        <begin position="106"/>
        <end position="133"/>
    </location>
</feature>
<keyword evidence="3" id="KW-1185">Reference proteome</keyword>
<reference evidence="3" key="1">
    <citation type="journal article" date="2019" name="Int. J. Syst. Evol. Microbiol.">
        <title>The Global Catalogue of Microorganisms (GCM) 10K type strain sequencing project: providing services to taxonomists for standard genome sequencing and annotation.</title>
        <authorList>
            <consortium name="The Broad Institute Genomics Platform"/>
            <consortium name="The Broad Institute Genome Sequencing Center for Infectious Disease"/>
            <person name="Wu L."/>
            <person name="Ma J."/>
        </authorList>
    </citation>
    <scope>NUCLEOTIDE SEQUENCE [LARGE SCALE GENOMIC DNA]</scope>
    <source>
        <strain evidence="3">KCTC 62192</strain>
    </source>
</reference>
<sequence>MRPVLPLMLVLAVGLAACGTPQERCIDRATRDLRVVSGLIDQLQVDIDRGYRMVPHQVTFTRWVPCHYPPPPLPPKPGVKPPPPPPPRMCLEDFTHTVRRPRAIDIAAEKRKLKQLRVKRVELQRRAEAEIAACKARYPE</sequence>
<accession>A0ABV7AKU2</accession>
<dbReference type="RefSeq" id="WP_377834636.1">
    <property type="nucleotide sequence ID" value="NZ_JBHRSK010000016.1"/>
</dbReference>
<evidence type="ECO:0000256" key="1">
    <source>
        <dbReference type="SAM" id="Coils"/>
    </source>
</evidence>
<dbReference type="PROSITE" id="PS51257">
    <property type="entry name" value="PROKAR_LIPOPROTEIN"/>
    <property type="match status" value="1"/>
</dbReference>
<comment type="caution">
    <text evidence="2">The sequence shown here is derived from an EMBL/GenBank/DDBJ whole genome shotgun (WGS) entry which is preliminary data.</text>
</comment>
<organism evidence="2 3">
    <name type="scientific">Acidimangrovimonas pyrenivorans</name>
    <dbReference type="NCBI Taxonomy" id="2030798"/>
    <lineage>
        <taxon>Bacteria</taxon>
        <taxon>Pseudomonadati</taxon>
        <taxon>Pseudomonadota</taxon>
        <taxon>Alphaproteobacteria</taxon>
        <taxon>Rhodobacterales</taxon>
        <taxon>Paracoccaceae</taxon>
        <taxon>Acidimangrovimonas</taxon>
    </lineage>
</organism>
<gene>
    <name evidence="2" type="ORF">ACFOES_17390</name>
</gene>
<evidence type="ECO:0000313" key="2">
    <source>
        <dbReference type="EMBL" id="MFC2969875.1"/>
    </source>
</evidence>
<dbReference type="Proteomes" id="UP001595443">
    <property type="component" value="Unassembled WGS sequence"/>
</dbReference>